<dbReference type="EMBL" id="JAVHNS010000005">
    <property type="protein sequence ID" value="KAK6354057.1"/>
    <property type="molecule type" value="Genomic_DNA"/>
</dbReference>
<dbReference type="SUPFAM" id="SSF53790">
    <property type="entry name" value="Tetrapyrrole methylase"/>
    <property type="match status" value="1"/>
</dbReference>
<dbReference type="Pfam" id="PF00590">
    <property type="entry name" value="TP_methylase"/>
    <property type="match status" value="1"/>
</dbReference>
<dbReference type="InterPro" id="IPR000878">
    <property type="entry name" value="4pyrrol_Mease"/>
</dbReference>
<evidence type="ECO:0000259" key="1">
    <source>
        <dbReference type="Pfam" id="PF00590"/>
    </source>
</evidence>
<name>A0AAV9V5N6_9PEZI</name>
<proteinExistence type="predicted"/>
<feature type="domain" description="Tetrapyrrole methylase" evidence="1">
    <location>
        <begin position="7"/>
        <end position="211"/>
    </location>
</feature>
<dbReference type="AlphaFoldDB" id="A0AAV9V5N6"/>
<dbReference type="Gene3D" id="3.40.1010.10">
    <property type="entry name" value="Cobalt-precorrin-4 Transmethylase, Domain 1"/>
    <property type="match status" value="1"/>
</dbReference>
<reference evidence="2 3" key="1">
    <citation type="submission" date="2019-10" db="EMBL/GenBank/DDBJ databases">
        <authorList>
            <person name="Palmer J.M."/>
        </authorList>
    </citation>
    <scope>NUCLEOTIDE SEQUENCE [LARGE SCALE GENOMIC DNA]</scope>
    <source>
        <strain evidence="2 3">TWF730</strain>
    </source>
</reference>
<evidence type="ECO:0000313" key="2">
    <source>
        <dbReference type="EMBL" id="KAK6354057.1"/>
    </source>
</evidence>
<sequence>MAKTGSLILVGTGVKSLCQLTLEAIQELERADIIYYAVRDATLEGFIKKKNHRAVDLYQYFINDEQIPESDLYIQISEVILGDVRKGLYVVGAFFGHPGLFMSSNRRALAIAQAEGYMAKMLPGISVDDCLLADLGIDPSFVGCLTCEAWDFLIHDHVGLLSRHVIMYEIGYLKPSGKSIKIDYYQILVAKLQEIYGDLHPLVNYTAATSPLMQPVIEHFTVGDLFKPDIRKRVTSASTLYFPPKDALQLNKFANQLLDQGVITKEQLQHAMFPGRPLYQLAGGALPPEAYSDHAQRVVATLTDHKASPRCPVYRASSTMQATLEEIYLKSQLREKYLISPASFAELLDSSLEDTERMALASGNYVEIEAAMKSGDLDEAIRK</sequence>
<protein>
    <recommendedName>
        <fullName evidence="1">Tetrapyrrole methylase domain-containing protein</fullName>
    </recommendedName>
</protein>
<keyword evidence="3" id="KW-1185">Reference proteome</keyword>
<dbReference type="InterPro" id="IPR014777">
    <property type="entry name" value="4pyrrole_Mease_sub1"/>
</dbReference>
<dbReference type="InterPro" id="IPR035996">
    <property type="entry name" value="4pyrrol_Methylase_sf"/>
</dbReference>
<organism evidence="2 3">
    <name type="scientific">Orbilia blumenaviensis</name>
    <dbReference type="NCBI Taxonomy" id="1796055"/>
    <lineage>
        <taxon>Eukaryota</taxon>
        <taxon>Fungi</taxon>
        <taxon>Dikarya</taxon>
        <taxon>Ascomycota</taxon>
        <taxon>Pezizomycotina</taxon>
        <taxon>Orbiliomycetes</taxon>
        <taxon>Orbiliales</taxon>
        <taxon>Orbiliaceae</taxon>
        <taxon>Orbilia</taxon>
    </lineage>
</organism>
<evidence type="ECO:0000313" key="3">
    <source>
        <dbReference type="Proteomes" id="UP001373714"/>
    </source>
</evidence>
<dbReference type="CDD" id="cd19916">
    <property type="entry name" value="OphMA_like"/>
    <property type="match status" value="1"/>
</dbReference>
<accession>A0AAV9V5N6</accession>
<comment type="caution">
    <text evidence="2">The sequence shown here is derived from an EMBL/GenBank/DDBJ whole genome shotgun (WGS) entry which is preliminary data.</text>
</comment>
<dbReference type="Proteomes" id="UP001373714">
    <property type="component" value="Unassembled WGS sequence"/>
</dbReference>
<dbReference type="GO" id="GO:0008168">
    <property type="term" value="F:methyltransferase activity"/>
    <property type="evidence" value="ECO:0007669"/>
    <property type="project" value="InterPro"/>
</dbReference>
<gene>
    <name evidence="2" type="ORF">TWF730_008475</name>
</gene>